<accession>A0ABQ4NJJ4</accession>
<feature type="compositionally biased region" description="Pro residues" evidence="1">
    <location>
        <begin position="188"/>
        <end position="198"/>
    </location>
</feature>
<dbReference type="EMBL" id="BPFH01000002">
    <property type="protein sequence ID" value="GIT94579.1"/>
    <property type="molecule type" value="Genomic_DNA"/>
</dbReference>
<evidence type="ECO:0008006" key="4">
    <source>
        <dbReference type="Google" id="ProtNLM"/>
    </source>
</evidence>
<dbReference type="RefSeq" id="WP_220748105.1">
    <property type="nucleotide sequence ID" value="NZ_BPFH01000002.1"/>
</dbReference>
<feature type="compositionally biased region" description="Basic and acidic residues" evidence="1">
    <location>
        <begin position="887"/>
        <end position="911"/>
    </location>
</feature>
<gene>
    <name evidence="2" type="ORF">JANAI62_12020</name>
</gene>
<protein>
    <recommendedName>
        <fullName evidence="4">Type IV pilus biogenesis protein PilP</fullName>
    </recommendedName>
</protein>
<feature type="compositionally biased region" description="Basic residues" evidence="1">
    <location>
        <begin position="324"/>
        <end position="335"/>
    </location>
</feature>
<feature type="compositionally biased region" description="Low complexity" evidence="1">
    <location>
        <begin position="359"/>
        <end position="376"/>
    </location>
</feature>
<feature type="region of interest" description="Disordered" evidence="1">
    <location>
        <begin position="181"/>
        <end position="406"/>
    </location>
</feature>
<sequence length="1019" mass="104816">MTPQIALDLSLDGITVLSRAPEGAWWREGTVRLDRDDMVARLSALRDVAVARVGEDFTSILILPDSQLLYTSLERDDRRPEETIRSLLKGRTPYPVEDLTFDYIQRGDRLQVAVVALETLLEAETFAADYGFRPVAVVANPSDPAYPGIPNFGRTGLATEILGSASLDLDLTDGFKINKAPPLETAAPAPPLTVVPEPPAEEQPPEQPEAPADDTPVFTARKRAPITTAPPEGPARKTAAPAPTPVEAKEPAASPSAKDTKPVGDPPLVSPGFTSRRTSKPDDTLAPAPSGERLARVVPRLTPPGAADTKRAKPPAAPPTPAKPKPRKAKPAKAKTPKDPPPFTATPVPGETPAPRRPVGPAAPVSPPAEVADPEVLAQATSAVTPASPQPEVSADPEVSPGKPRVLPKLAKTIPAGRLGVIAARLKAAQAQAKAKSEPTEEDLARQAEAQALALPGLAREQAAAPPKSSAKLGLTLTLGLLATLVLVGLGSFLLGLGRSDAPSANLEDAAPDQVVAEAETIAPEETVQAPATIEVPAAVDTQAPVSDEAAEVDLALLLPQSDAAEAAGPEILGPAPSSAPVPILGRAPEAAPPGFAPGPQSEDQLLPEIVPDLAQAPALDAAPNADTTPAVFTEAFEADGLFTAPEVIAPPAIEASADDVVVAAIDPDLAAGDPVLLPAALPSTDAPAAQINPPPAAEAGNRDAALGLVTATPEGTLAPGGFTVVLGRPVVVPLPRPGGETEATDDVALDAQADGAETDAPAALTPEEEAAQQVLRRTRPVQRPDDAAELFERAQNNGVLIAELRRTRPTERPASVIAAATAAAAAIAAAEEASAAVTAAQQAAAASLANSEVEAATAAAAAATTEAPTEEADTGPVSELALGASERPRTRPRSVEREAARIVTARRERAAAATEAAASTSTPPARTVDRGQQTTRSAGGSVARAATERNVLRLNRINLIGVYGRPDARRALVRLANGRYVKVEVGDRLDRGRVTAIGDGQLSYQRGGRNVVLRLPRA</sequence>
<reference evidence="2 3" key="1">
    <citation type="submission" date="2021-05" db="EMBL/GenBank/DDBJ databases">
        <title>Bacteria Genome sequencing.</title>
        <authorList>
            <person name="Takabe Y."/>
            <person name="Nakajima Y."/>
            <person name="Suzuki S."/>
            <person name="Shiozaki T."/>
        </authorList>
    </citation>
    <scope>NUCLEOTIDE SEQUENCE [LARGE SCALE GENOMIC DNA]</scope>
    <source>
        <strain evidence="2 3">AI_62</strain>
    </source>
</reference>
<organism evidence="2 3">
    <name type="scientific">Jannaschia pagri</name>
    <dbReference type="NCBI Taxonomy" id="2829797"/>
    <lineage>
        <taxon>Bacteria</taxon>
        <taxon>Pseudomonadati</taxon>
        <taxon>Pseudomonadota</taxon>
        <taxon>Alphaproteobacteria</taxon>
        <taxon>Rhodobacterales</taxon>
        <taxon>Roseobacteraceae</taxon>
        <taxon>Jannaschia</taxon>
    </lineage>
</organism>
<name>A0ABQ4NJJ4_9RHOB</name>
<evidence type="ECO:0000313" key="3">
    <source>
        <dbReference type="Proteomes" id="UP000786693"/>
    </source>
</evidence>
<feature type="region of interest" description="Disordered" evidence="1">
    <location>
        <begin position="758"/>
        <end position="780"/>
    </location>
</feature>
<dbReference type="PRINTS" id="PR01217">
    <property type="entry name" value="PRICHEXTENSN"/>
</dbReference>
<feature type="compositionally biased region" description="Low complexity" evidence="1">
    <location>
        <begin position="912"/>
        <end position="927"/>
    </location>
</feature>
<dbReference type="Proteomes" id="UP000786693">
    <property type="component" value="Unassembled WGS sequence"/>
</dbReference>
<evidence type="ECO:0000256" key="1">
    <source>
        <dbReference type="SAM" id="MobiDB-lite"/>
    </source>
</evidence>
<keyword evidence="3" id="KW-1185">Reference proteome</keyword>
<proteinExistence type="predicted"/>
<dbReference type="SUPFAM" id="SSF53067">
    <property type="entry name" value="Actin-like ATPase domain"/>
    <property type="match status" value="1"/>
</dbReference>
<feature type="region of interest" description="Disordered" evidence="1">
    <location>
        <begin position="861"/>
        <end position="943"/>
    </location>
</feature>
<feature type="region of interest" description="Disordered" evidence="1">
    <location>
        <begin position="568"/>
        <end position="604"/>
    </location>
</feature>
<feature type="compositionally biased region" description="Pro residues" evidence="1">
    <location>
        <begin position="339"/>
        <end position="358"/>
    </location>
</feature>
<dbReference type="InterPro" id="IPR043129">
    <property type="entry name" value="ATPase_NBD"/>
</dbReference>
<comment type="caution">
    <text evidence="2">The sequence shown here is derived from an EMBL/GenBank/DDBJ whole genome shotgun (WGS) entry which is preliminary data.</text>
</comment>
<evidence type="ECO:0000313" key="2">
    <source>
        <dbReference type="EMBL" id="GIT94579.1"/>
    </source>
</evidence>